<comment type="caution">
    <text evidence="8">The sequence shown here is derived from an EMBL/GenBank/DDBJ whole genome shotgun (WGS) entry which is preliminary data.</text>
</comment>
<evidence type="ECO:0000256" key="2">
    <source>
        <dbReference type="ARBA" id="ARBA00006434"/>
    </source>
</evidence>
<evidence type="ECO:0000256" key="7">
    <source>
        <dbReference type="SAM" id="Phobius"/>
    </source>
</evidence>
<dbReference type="PANTHER" id="PTHR11819">
    <property type="entry name" value="SOLUTE CARRIER FAMILY 5"/>
    <property type="match status" value="1"/>
</dbReference>
<keyword evidence="3 7" id="KW-0812">Transmembrane</keyword>
<feature type="transmembrane region" description="Helical" evidence="7">
    <location>
        <begin position="19"/>
        <end position="37"/>
    </location>
</feature>
<evidence type="ECO:0000313" key="8">
    <source>
        <dbReference type="EMBL" id="KAA0198525.1"/>
    </source>
</evidence>
<dbReference type="Gene3D" id="1.20.1730.10">
    <property type="entry name" value="Sodium/glucose cotransporter"/>
    <property type="match status" value="1"/>
</dbReference>
<comment type="subcellular location">
    <subcellularLocation>
        <location evidence="1">Membrane</location>
        <topology evidence="1">Multi-pass membrane protein</topology>
    </subcellularLocation>
</comment>
<organism evidence="8">
    <name type="scientific">Hyalella azteca</name>
    <name type="common">Amphipod</name>
    <dbReference type="NCBI Taxonomy" id="294128"/>
    <lineage>
        <taxon>Eukaryota</taxon>
        <taxon>Metazoa</taxon>
        <taxon>Ecdysozoa</taxon>
        <taxon>Arthropoda</taxon>
        <taxon>Crustacea</taxon>
        <taxon>Multicrustacea</taxon>
        <taxon>Malacostraca</taxon>
        <taxon>Eumalacostraca</taxon>
        <taxon>Peracarida</taxon>
        <taxon>Amphipoda</taxon>
        <taxon>Senticaudata</taxon>
        <taxon>Talitrida</taxon>
        <taxon>Talitroidea</taxon>
        <taxon>Hyalellidae</taxon>
        <taxon>Hyalella</taxon>
    </lineage>
</organism>
<evidence type="ECO:0000256" key="6">
    <source>
        <dbReference type="RuleBase" id="RU362091"/>
    </source>
</evidence>
<evidence type="ECO:0000256" key="5">
    <source>
        <dbReference type="ARBA" id="ARBA00023136"/>
    </source>
</evidence>
<feature type="transmembrane region" description="Helical" evidence="7">
    <location>
        <begin position="43"/>
        <end position="63"/>
    </location>
</feature>
<gene>
    <name evidence="8" type="ORF">HAZT_HAZT002248</name>
</gene>
<sequence length="64" mass="6910">MYAGALFIQEAIGQTSQQWMYLSVVILLGIAALFTVAGGLTAVIWTDFVQTILMIVGAFILMAK</sequence>
<evidence type="ECO:0000256" key="1">
    <source>
        <dbReference type="ARBA" id="ARBA00004141"/>
    </source>
</evidence>
<dbReference type="GO" id="GO:0005886">
    <property type="term" value="C:plasma membrane"/>
    <property type="evidence" value="ECO:0007669"/>
    <property type="project" value="TreeGrafter"/>
</dbReference>
<dbReference type="EMBL" id="JQDR03007483">
    <property type="protein sequence ID" value="KAA0198525.1"/>
    <property type="molecule type" value="Genomic_DNA"/>
</dbReference>
<dbReference type="PROSITE" id="PS50283">
    <property type="entry name" value="NA_SOLUT_SYMP_3"/>
    <property type="match status" value="1"/>
</dbReference>
<protein>
    <submittedName>
        <fullName evidence="8">Uncharacterized protein</fullName>
    </submittedName>
</protein>
<name>A0A6A0H3I3_HYAAZ</name>
<reference evidence="8" key="1">
    <citation type="submission" date="2014-08" db="EMBL/GenBank/DDBJ databases">
        <authorList>
            <person name="Murali S."/>
            <person name="Richards S."/>
            <person name="Bandaranaike D."/>
            <person name="Bellair M."/>
            <person name="Blankenburg K."/>
            <person name="Chao H."/>
            <person name="Dinh H."/>
            <person name="Doddapaneni H."/>
            <person name="Dugan-Rocha S."/>
            <person name="Elkadiri S."/>
            <person name="Gnanaolivu R."/>
            <person name="Hughes D."/>
            <person name="Lee S."/>
            <person name="Li M."/>
            <person name="Ming W."/>
            <person name="Munidasa M."/>
            <person name="Muniz J."/>
            <person name="Nguyen L."/>
            <person name="Osuji N."/>
            <person name="Pu L.-L."/>
            <person name="Puazo M."/>
            <person name="Skinner E."/>
            <person name="Qu C."/>
            <person name="Quiroz J."/>
            <person name="Raj R."/>
            <person name="Weissenberger G."/>
            <person name="Xin Y."/>
            <person name="Zou X."/>
            <person name="Han Y."/>
            <person name="Worley K."/>
            <person name="Muzny D."/>
            <person name="Gibbs R."/>
        </authorList>
    </citation>
    <scope>NUCLEOTIDE SEQUENCE</scope>
    <source>
        <strain evidence="8">HAZT.00-mixed</strain>
        <tissue evidence="8">Whole organism</tissue>
    </source>
</reference>
<dbReference type="InterPro" id="IPR001734">
    <property type="entry name" value="Na/solute_symporter"/>
</dbReference>
<dbReference type="PANTHER" id="PTHR11819:SF195">
    <property type="entry name" value="SODIUM_GLUCOSE COTRANSPORTER 4"/>
    <property type="match status" value="1"/>
</dbReference>
<proteinExistence type="inferred from homology"/>
<reference evidence="8" key="3">
    <citation type="submission" date="2019-06" db="EMBL/GenBank/DDBJ databases">
        <authorList>
            <person name="Poynton C."/>
            <person name="Hasenbein S."/>
            <person name="Benoit J.B."/>
            <person name="Sepulveda M.S."/>
            <person name="Poelchau M.F."/>
            <person name="Murali S.C."/>
            <person name="Chen S."/>
            <person name="Glastad K.M."/>
            <person name="Werren J.H."/>
            <person name="Vineis J.H."/>
            <person name="Bowen J.L."/>
            <person name="Friedrich M."/>
            <person name="Jones J."/>
            <person name="Robertson H.M."/>
            <person name="Feyereisen R."/>
            <person name="Mechler-Hickson A."/>
            <person name="Mathers N."/>
            <person name="Lee C.E."/>
            <person name="Colbourne J.K."/>
            <person name="Biales A."/>
            <person name="Johnston J.S."/>
            <person name="Wellborn G.A."/>
            <person name="Rosendale A.J."/>
            <person name="Cridge A.G."/>
            <person name="Munoz-Torres M.C."/>
            <person name="Bain P.A."/>
            <person name="Manny A.R."/>
            <person name="Major K.M."/>
            <person name="Lambert F.N."/>
            <person name="Vulpe C.D."/>
            <person name="Tuck P."/>
            <person name="Blalock B.J."/>
            <person name="Lin Y.-Y."/>
            <person name="Smith M.E."/>
            <person name="Ochoa-Acuna H."/>
            <person name="Chen M.-J.M."/>
            <person name="Childers C.P."/>
            <person name="Qu J."/>
            <person name="Dugan S."/>
            <person name="Lee S.L."/>
            <person name="Chao H."/>
            <person name="Dinh H."/>
            <person name="Han Y."/>
            <person name="Doddapaneni H."/>
            <person name="Worley K.C."/>
            <person name="Muzny D.M."/>
            <person name="Gibbs R.A."/>
            <person name="Richards S."/>
        </authorList>
    </citation>
    <scope>NUCLEOTIDE SEQUENCE</scope>
    <source>
        <strain evidence="8">HAZT.00-mixed</strain>
        <tissue evidence="8">Whole organism</tissue>
    </source>
</reference>
<comment type="similarity">
    <text evidence="2 6">Belongs to the sodium:solute symporter (SSF) (TC 2.A.21) family.</text>
</comment>
<evidence type="ECO:0000256" key="4">
    <source>
        <dbReference type="ARBA" id="ARBA00022989"/>
    </source>
</evidence>
<dbReference type="AlphaFoldDB" id="A0A6A0H3I3"/>
<dbReference type="GO" id="GO:0005412">
    <property type="term" value="F:D-glucose:sodium symporter activity"/>
    <property type="evidence" value="ECO:0007669"/>
    <property type="project" value="TreeGrafter"/>
</dbReference>
<keyword evidence="4 7" id="KW-1133">Transmembrane helix</keyword>
<keyword evidence="5 7" id="KW-0472">Membrane</keyword>
<dbReference type="Pfam" id="PF00474">
    <property type="entry name" value="SSF"/>
    <property type="match status" value="1"/>
</dbReference>
<dbReference type="InterPro" id="IPR038377">
    <property type="entry name" value="Na/Glc_symporter_sf"/>
</dbReference>
<reference evidence="8" key="2">
    <citation type="journal article" date="2018" name="Environ. Sci. Technol.">
        <title>The Toxicogenome of Hyalella azteca: A Model for Sediment Ecotoxicology and Evolutionary Toxicology.</title>
        <authorList>
            <person name="Poynton H.C."/>
            <person name="Hasenbein S."/>
            <person name="Benoit J.B."/>
            <person name="Sepulveda M.S."/>
            <person name="Poelchau M.F."/>
            <person name="Hughes D.S.T."/>
            <person name="Murali S.C."/>
            <person name="Chen S."/>
            <person name="Glastad K.M."/>
            <person name="Goodisman M.A.D."/>
            <person name="Werren J.H."/>
            <person name="Vineis J.H."/>
            <person name="Bowen J.L."/>
            <person name="Friedrich M."/>
            <person name="Jones J."/>
            <person name="Robertson H.M."/>
            <person name="Feyereisen R."/>
            <person name="Mechler-Hickson A."/>
            <person name="Mathers N."/>
            <person name="Lee C.E."/>
            <person name="Colbourne J.K."/>
            <person name="Biales A."/>
            <person name="Johnston J.S."/>
            <person name="Wellborn G.A."/>
            <person name="Rosendale A.J."/>
            <person name="Cridge A.G."/>
            <person name="Munoz-Torres M.C."/>
            <person name="Bain P.A."/>
            <person name="Manny A.R."/>
            <person name="Major K.M."/>
            <person name="Lambert F.N."/>
            <person name="Vulpe C.D."/>
            <person name="Tuck P."/>
            <person name="Blalock B.J."/>
            <person name="Lin Y.Y."/>
            <person name="Smith M.E."/>
            <person name="Ochoa-Acuna H."/>
            <person name="Chen M.M."/>
            <person name="Childers C.P."/>
            <person name="Qu J."/>
            <person name="Dugan S."/>
            <person name="Lee S.L."/>
            <person name="Chao H."/>
            <person name="Dinh H."/>
            <person name="Han Y."/>
            <person name="Doddapaneni H."/>
            <person name="Worley K.C."/>
            <person name="Muzny D.M."/>
            <person name="Gibbs R.A."/>
            <person name="Richards S."/>
        </authorList>
    </citation>
    <scope>NUCLEOTIDE SEQUENCE</scope>
    <source>
        <strain evidence="8">HAZT.00-mixed</strain>
        <tissue evidence="8">Whole organism</tissue>
    </source>
</reference>
<dbReference type="Proteomes" id="UP000711488">
    <property type="component" value="Unassembled WGS sequence"/>
</dbReference>
<accession>A0A6A0H3I3</accession>
<evidence type="ECO:0000256" key="3">
    <source>
        <dbReference type="ARBA" id="ARBA00022692"/>
    </source>
</evidence>